<dbReference type="InterPro" id="IPR022896">
    <property type="entry name" value="TrioseP_Isoase_bac/euk"/>
</dbReference>
<dbReference type="PANTHER" id="PTHR21139:SF42">
    <property type="entry name" value="TRIOSEPHOSPHATE ISOMERASE"/>
    <property type="match status" value="1"/>
</dbReference>
<feature type="active site" description="Proton acceptor" evidence="9">
    <location>
        <position position="168"/>
    </location>
</feature>
<feature type="binding site" evidence="9">
    <location>
        <begin position="9"/>
        <end position="11"/>
    </location>
    <ligand>
        <name>substrate</name>
    </ligand>
</feature>
<dbReference type="Gene3D" id="3.20.20.70">
    <property type="entry name" value="Aldolase class I"/>
    <property type="match status" value="1"/>
</dbReference>
<keyword evidence="8 9" id="KW-0413">Isomerase</keyword>
<dbReference type="GO" id="GO:0006094">
    <property type="term" value="P:gluconeogenesis"/>
    <property type="evidence" value="ECO:0007669"/>
    <property type="project" value="UniProtKB-UniRule"/>
</dbReference>
<evidence type="ECO:0000256" key="3">
    <source>
        <dbReference type="ARBA" id="ARBA00011940"/>
    </source>
</evidence>
<comment type="subcellular location">
    <subcellularLocation>
        <location evidence="9 10">Cytoplasm</location>
    </subcellularLocation>
</comment>
<reference evidence="11" key="2">
    <citation type="journal article" date="2021" name="PeerJ">
        <title>Extensive microbial diversity within the chicken gut microbiome revealed by metagenomics and culture.</title>
        <authorList>
            <person name="Gilroy R."/>
            <person name="Ravi A."/>
            <person name="Getino M."/>
            <person name="Pursley I."/>
            <person name="Horton D.L."/>
            <person name="Alikhan N.F."/>
            <person name="Baker D."/>
            <person name="Gharbi K."/>
            <person name="Hall N."/>
            <person name="Watson M."/>
            <person name="Adriaenssens E.M."/>
            <person name="Foster-Nyarko E."/>
            <person name="Jarju S."/>
            <person name="Secka A."/>
            <person name="Antonio M."/>
            <person name="Oren A."/>
            <person name="Chaudhuri R.R."/>
            <person name="La Ragione R."/>
            <person name="Hildebrand F."/>
            <person name="Pallen M.J."/>
        </authorList>
    </citation>
    <scope>NUCLEOTIDE SEQUENCE</scope>
    <source>
        <strain evidence="11">ChiGjej1B1-22543</strain>
    </source>
</reference>
<evidence type="ECO:0000256" key="1">
    <source>
        <dbReference type="ARBA" id="ARBA00004680"/>
    </source>
</evidence>
<protein>
    <recommendedName>
        <fullName evidence="4 9">Triosephosphate isomerase</fullName>
        <shortName evidence="9">TIM</shortName>
        <shortName evidence="9">TPI</shortName>
        <ecNumber evidence="3 9">5.3.1.1</ecNumber>
    </recommendedName>
    <alternativeName>
        <fullName evidence="9">Triose-phosphate isomerase</fullName>
    </alternativeName>
</protein>
<dbReference type="CDD" id="cd00311">
    <property type="entry name" value="TIM"/>
    <property type="match status" value="1"/>
</dbReference>
<accession>A0A9D1S2V3</accession>
<dbReference type="InterPro" id="IPR035990">
    <property type="entry name" value="TIM_sf"/>
</dbReference>
<reference evidence="11" key="1">
    <citation type="submission" date="2020-10" db="EMBL/GenBank/DDBJ databases">
        <authorList>
            <person name="Gilroy R."/>
        </authorList>
    </citation>
    <scope>NUCLEOTIDE SEQUENCE</scope>
    <source>
        <strain evidence="11">ChiGjej1B1-22543</strain>
    </source>
</reference>
<dbReference type="GO" id="GO:0019563">
    <property type="term" value="P:glycerol catabolic process"/>
    <property type="evidence" value="ECO:0007669"/>
    <property type="project" value="TreeGrafter"/>
</dbReference>
<evidence type="ECO:0000256" key="8">
    <source>
        <dbReference type="ARBA" id="ARBA00023235"/>
    </source>
</evidence>
<dbReference type="AlphaFoldDB" id="A0A9D1S2V3"/>
<dbReference type="FunFam" id="3.20.20.70:FF:000016">
    <property type="entry name" value="Triosephosphate isomerase"/>
    <property type="match status" value="1"/>
</dbReference>
<dbReference type="GO" id="GO:0046166">
    <property type="term" value="P:glyceraldehyde-3-phosphate biosynthetic process"/>
    <property type="evidence" value="ECO:0007669"/>
    <property type="project" value="TreeGrafter"/>
</dbReference>
<name>A0A9D1S2V3_9FIRM</name>
<dbReference type="SUPFAM" id="SSF51351">
    <property type="entry name" value="Triosephosphate isomerase (TIM)"/>
    <property type="match status" value="1"/>
</dbReference>
<feature type="binding site" evidence="9">
    <location>
        <begin position="234"/>
        <end position="235"/>
    </location>
    <ligand>
        <name>substrate</name>
    </ligand>
</feature>
<dbReference type="PROSITE" id="PS00171">
    <property type="entry name" value="TIM_1"/>
    <property type="match status" value="1"/>
</dbReference>
<organism evidence="11 12">
    <name type="scientific">Candidatus Alloenteromonas pullicola</name>
    <dbReference type="NCBI Taxonomy" id="2840784"/>
    <lineage>
        <taxon>Bacteria</taxon>
        <taxon>Bacillati</taxon>
        <taxon>Bacillota</taxon>
        <taxon>Bacillota incertae sedis</taxon>
        <taxon>Candidatus Alloenteromonas</taxon>
    </lineage>
</organism>
<comment type="function">
    <text evidence="9">Involved in the gluconeogenesis. Catalyzes stereospecifically the conversion of dihydroxyacetone phosphate (DHAP) to D-glyceraldehyde-3-phosphate (G3P).</text>
</comment>
<keyword evidence="6 9" id="KW-0963">Cytoplasm</keyword>
<dbReference type="EMBL" id="DVMV01000037">
    <property type="protein sequence ID" value="HIU45514.1"/>
    <property type="molecule type" value="Genomic_DNA"/>
</dbReference>
<comment type="catalytic activity">
    <reaction evidence="9 10">
        <text>D-glyceraldehyde 3-phosphate = dihydroxyacetone phosphate</text>
        <dbReference type="Rhea" id="RHEA:18585"/>
        <dbReference type="ChEBI" id="CHEBI:57642"/>
        <dbReference type="ChEBI" id="CHEBI:59776"/>
        <dbReference type="EC" id="5.3.1.1"/>
    </reaction>
</comment>
<dbReference type="NCBIfam" id="TIGR00419">
    <property type="entry name" value="tim"/>
    <property type="match status" value="1"/>
</dbReference>
<evidence type="ECO:0000256" key="5">
    <source>
        <dbReference type="ARBA" id="ARBA00022432"/>
    </source>
</evidence>
<gene>
    <name evidence="9" type="primary">tpiA</name>
    <name evidence="11" type="ORF">IAC52_04375</name>
</gene>
<proteinExistence type="inferred from homology"/>
<evidence type="ECO:0000256" key="9">
    <source>
        <dbReference type="HAMAP-Rule" id="MF_00147"/>
    </source>
</evidence>
<keyword evidence="7 9" id="KW-0324">Glycolysis</keyword>
<feature type="binding site" evidence="9">
    <location>
        <position position="213"/>
    </location>
    <ligand>
        <name>substrate</name>
    </ligand>
</feature>
<feature type="active site" description="Electrophile" evidence="9">
    <location>
        <position position="96"/>
    </location>
</feature>
<dbReference type="PROSITE" id="PS51440">
    <property type="entry name" value="TIM_2"/>
    <property type="match status" value="1"/>
</dbReference>
<dbReference type="GO" id="GO:0006096">
    <property type="term" value="P:glycolytic process"/>
    <property type="evidence" value="ECO:0007669"/>
    <property type="project" value="UniProtKB-UniRule"/>
</dbReference>
<dbReference type="InterPro" id="IPR000652">
    <property type="entry name" value="Triosephosphate_isomerase"/>
</dbReference>
<evidence type="ECO:0000256" key="2">
    <source>
        <dbReference type="ARBA" id="ARBA00007422"/>
    </source>
</evidence>
<feature type="binding site" evidence="9">
    <location>
        <position position="174"/>
    </location>
    <ligand>
        <name>substrate</name>
    </ligand>
</feature>
<evidence type="ECO:0000256" key="4">
    <source>
        <dbReference type="ARBA" id="ARBA00019397"/>
    </source>
</evidence>
<comment type="subunit">
    <text evidence="9 10">Homodimer.</text>
</comment>
<sequence length="252" mass="27333">MRTKLLFGNWKMNKTPSEAKEFALGAASLAKLAKDNGIEVGVAPTFVCLDAVKSNIDPYFYVAAQNCSEFDHGAYTGEVSIKMLQEIGIDWVILGHSERRGYYGETSEHCNAKIKALLASNMTPLYCCGESLQTFEQGKTKEFVAEQIRTGLAGLTPEQAIKLVIAYEPIWAIGTGKNATSAIAEDTIKSIRDVLRDMFGEAADEIRILYGGSVKPNNIAEYMKMEDIDGALVGGASLDLESYAGLLKGLLA</sequence>
<comment type="similarity">
    <text evidence="2 9 10">Belongs to the triosephosphate isomerase family.</text>
</comment>
<dbReference type="Pfam" id="PF00121">
    <property type="entry name" value="TIM"/>
    <property type="match status" value="1"/>
</dbReference>
<evidence type="ECO:0000313" key="11">
    <source>
        <dbReference type="EMBL" id="HIU45514.1"/>
    </source>
</evidence>
<dbReference type="InterPro" id="IPR020861">
    <property type="entry name" value="Triosephosphate_isomerase_AS"/>
</dbReference>
<dbReference type="HAMAP" id="MF_00147_B">
    <property type="entry name" value="TIM_B"/>
    <property type="match status" value="1"/>
</dbReference>
<evidence type="ECO:0000256" key="6">
    <source>
        <dbReference type="ARBA" id="ARBA00022490"/>
    </source>
</evidence>
<comment type="pathway">
    <text evidence="9 10">Carbohydrate biosynthesis; gluconeogenesis.</text>
</comment>
<dbReference type="EC" id="5.3.1.1" evidence="3 9"/>
<keyword evidence="5 9" id="KW-0312">Gluconeogenesis</keyword>
<comment type="caution">
    <text evidence="11">The sequence shown here is derived from an EMBL/GenBank/DDBJ whole genome shotgun (WGS) entry which is preliminary data.</text>
</comment>
<dbReference type="PANTHER" id="PTHR21139">
    <property type="entry name" value="TRIOSEPHOSPHATE ISOMERASE"/>
    <property type="match status" value="1"/>
</dbReference>
<dbReference type="Proteomes" id="UP000824070">
    <property type="component" value="Unassembled WGS sequence"/>
</dbReference>
<dbReference type="GO" id="GO:0004807">
    <property type="term" value="F:triose-phosphate isomerase activity"/>
    <property type="evidence" value="ECO:0007669"/>
    <property type="project" value="UniProtKB-UniRule"/>
</dbReference>
<dbReference type="InterPro" id="IPR013785">
    <property type="entry name" value="Aldolase_TIM"/>
</dbReference>
<dbReference type="GO" id="GO:0005829">
    <property type="term" value="C:cytosol"/>
    <property type="evidence" value="ECO:0007669"/>
    <property type="project" value="TreeGrafter"/>
</dbReference>
<evidence type="ECO:0000313" key="12">
    <source>
        <dbReference type="Proteomes" id="UP000824070"/>
    </source>
</evidence>
<evidence type="ECO:0000256" key="10">
    <source>
        <dbReference type="RuleBase" id="RU363013"/>
    </source>
</evidence>
<comment type="pathway">
    <text evidence="1 9 10">Carbohydrate degradation; glycolysis; D-glyceraldehyde 3-phosphate from glycerone phosphate: step 1/1.</text>
</comment>
<evidence type="ECO:0000256" key="7">
    <source>
        <dbReference type="ARBA" id="ARBA00023152"/>
    </source>
</evidence>